<feature type="coiled-coil region" evidence="1">
    <location>
        <begin position="454"/>
        <end position="643"/>
    </location>
</feature>
<accession>A0A814MKH1</accession>
<evidence type="ECO:0000313" key="3">
    <source>
        <dbReference type="EMBL" id="CAF1079261.1"/>
    </source>
</evidence>
<protein>
    <submittedName>
        <fullName evidence="3">Uncharacterized protein</fullName>
    </submittedName>
</protein>
<proteinExistence type="predicted"/>
<dbReference type="EMBL" id="CAJNON010000184">
    <property type="protein sequence ID" value="CAF1079261.1"/>
    <property type="molecule type" value="Genomic_DNA"/>
</dbReference>
<feature type="compositionally biased region" description="Polar residues" evidence="2">
    <location>
        <begin position="39"/>
        <end position="58"/>
    </location>
</feature>
<dbReference type="AlphaFoldDB" id="A0A814MKH1"/>
<feature type="coiled-coil region" evidence="1">
    <location>
        <begin position="386"/>
        <end position="413"/>
    </location>
</feature>
<comment type="caution">
    <text evidence="3">The sequence shown here is derived from an EMBL/GenBank/DDBJ whole genome shotgun (WGS) entry which is preliminary data.</text>
</comment>
<name>A0A814MKH1_9BILA</name>
<evidence type="ECO:0000313" key="4">
    <source>
        <dbReference type="Proteomes" id="UP000663891"/>
    </source>
</evidence>
<organism evidence="3 4">
    <name type="scientific">Adineta steineri</name>
    <dbReference type="NCBI Taxonomy" id="433720"/>
    <lineage>
        <taxon>Eukaryota</taxon>
        <taxon>Metazoa</taxon>
        <taxon>Spiralia</taxon>
        <taxon>Gnathifera</taxon>
        <taxon>Rotifera</taxon>
        <taxon>Eurotatoria</taxon>
        <taxon>Bdelloidea</taxon>
        <taxon>Adinetida</taxon>
        <taxon>Adinetidae</taxon>
        <taxon>Adineta</taxon>
    </lineage>
</organism>
<dbReference type="OrthoDB" id="10019568at2759"/>
<dbReference type="Gene3D" id="1.10.287.1490">
    <property type="match status" value="1"/>
</dbReference>
<evidence type="ECO:0000256" key="2">
    <source>
        <dbReference type="SAM" id="MobiDB-lite"/>
    </source>
</evidence>
<feature type="region of interest" description="Disordered" evidence="2">
    <location>
        <begin position="39"/>
        <end position="70"/>
    </location>
</feature>
<feature type="compositionally biased region" description="Basic and acidic residues" evidence="2">
    <location>
        <begin position="59"/>
        <end position="70"/>
    </location>
</feature>
<dbReference type="Proteomes" id="UP000663891">
    <property type="component" value="Unassembled WGS sequence"/>
</dbReference>
<feature type="coiled-coil region" evidence="1">
    <location>
        <begin position="332"/>
        <end position="359"/>
    </location>
</feature>
<keyword evidence="1" id="KW-0175">Coiled coil</keyword>
<feature type="coiled-coil region" evidence="1">
    <location>
        <begin position="278"/>
        <end position="305"/>
    </location>
</feature>
<dbReference type="SUPFAM" id="SSF57997">
    <property type="entry name" value="Tropomyosin"/>
    <property type="match status" value="1"/>
</dbReference>
<evidence type="ECO:0000256" key="1">
    <source>
        <dbReference type="SAM" id="Coils"/>
    </source>
</evidence>
<reference evidence="3" key="1">
    <citation type="submission" date="2021-02" db="EMBL/GenBank/DDBJ databases">
        <authorList>
            <person name="Nowell W R."/>
        </authorList>
    </citation>
    <scope>NUCLEOTIDE SEQUENCE</scope>
</reference>
<feature type="coiled-coil region" evidence="1">
    <location>
        <begin position="754"/>
        <end position="781"/>
    </location>
</feature>
<gene>
    <name evidence="3" type="ORF">VCS650_LOCUS18920</name>
</gene>
<sequence>MSLPALPSLLVHDDLPVYSVIQVQRHKVKKLTSDLSDNTSKFHKQSSLIPQVSTNSNDNHQHHEKAFDTDDQDIKLIKQTNTIKDEQTKKLNMMVDDTNLMDKFVQQNPIVSQIHTNSPSTRSSETNEILIRPTSVSLKDLLSYQDVMKAIEREFHLHDGQEREIIMKLWLKGQAMISILQRFRHLFQDLSIDDKDFVEGIKQIREIINYAERDVHYLREQTTMLENQNHFLESEFQRQLEKTVHEKNEQISRLIHIIDQSCSSPHEYKEHMNDENHLSGTEELLKKSKQENIELQREIESLRAKLEYTFTLVNDKLDQQHTDVDPSSTSMIKTTFEQLRQTEQDLQELKLKSASQQEENDCLKYLLEKSQRTDIEQAQIHSSIEQRTLEREIDRVRHELELTEKKAIQLEQRFETSDETVQFHMEKLKLKCDILRKHVLACTQRLDEYNDHIQIELKNEKQILKNRNQQEDSNNQNKIIQLENDLLTLRERYNEMLEHANTLKTELNNVRKQLQEKEKFETNVNTDFEQERQRAGVLENELKFLKVKYDDACGRINTGSQQLEHLQTAFEQASRRCEKLEEEKIQIDAESKSLAKNVANVTAKYKNKLHTVKSRLEQTERERREIQNSSDQFQYELERLKNELIYNKETIFEKEKIIQDIQYKNLEITMEKQSVEERVSSESKRLSELVFKNQLLEEELDRVRRSQYSENISIRRIETNNLDSSLNDSSKYIEELKSRIDEFEHSFIEEKTSKESLQVQIKILEEENADLRDIMNQMRKRSQDGRKEERDRNIEIQQLIARTELNARQYMTNFNLTTLLPSSSFVKLVPLTSSTTIA</sequence>